<proteinExistence type="predicted"/>
<feature type="region of interest" description="Disordered" evidence="2">
    <location>
        <begin position="55"/>
        <end position="86"/>
    </location>
</feature>
<organism evidence="4 5">
    <name type="scientific">Enterococcus pallens ATCC BAA-351</name>
    <dbReference type="NCBI Taxonomy" id="1158607"/>
    <lineage>
        <taxon>Bacteria</taxon>
        <taxon>Bacillati</taxon>
        <taxon>Bacillota</taxon>
        <taxon>Bacilli</taxon>
        <taxon>Lactobacillales</taxon>
        <taxon>Enterococcaceae</taxon>
        <taxon>Enterococcus</taxon>
    </lineage>
</organism>
<evidence type="ECO:0000313" key="5">
    <source>
        <dbReference type="Proteomes" id="UP000013782"/>
    </source>
</evidence>
<evidence type="ECO:0000313" key="4">
    <source>
        <dbReference type="EMBL" id="EOH86349.1"/>
    </source>
</evidence>
<feature type="coiled-coil region" evidence="1">
    <location>
        <begin position="8"/>
        <end position="42"/>
    </location>
</feature>
<evidence type="ECO:0000256" key="1">
    <source>
        <dbReference type="SAM" id="Coils"/>
    </source>
</evidence>
<dbReference type="PATRIC" id="fig|1158607.3.peg.5240"/>
<dbReference type="OrthoDB" id="9760067at2"/>
<evidence type="ECO:0000259" key="3">
    <source>
        <dbReference type="Pfam" id="PF13007"/>
    </source>
</evidence>
<dbReference type="eggNOG" id="ENOG5033CS5">
    <property type="taxonomic scope" value="Bacteria"/>
</dbReference>
<dbReference type="STRING" id="160454.RV10_GL002407"/>
<feature type="compositionally biased region" description="Basic and acidic residues" evidence="2">
    <location>
        <begin position="68"/>
        <end position="86"/>
    </location>
</feature>
<dbReference type="HOGENOM" id="CLU_1675191_0_0_9"/>
<accession>R2SDY0</accession>
<comment type="caution">
    <text evidence="4">The sequence shown here is derived from an EMBL/GenBank/DDBJ whole genome shotgun (WGS) entry which is preliminary data.</text>
</comment>
<name>R2SDY0_9ENTE</name>
<keyword evidence="5" id="KW-1185">Reference proteome</keyword>
<sequence length="157" mass="18095">MAKKVNKSLEYNKLLEKKNKEIKELSDQLVMALDQIQYLQEQLFSIQRQMYGRKKEDIPSVDGQTDLFDNKHESFNEPEHTGQESQEIVKVKGFRRAKPKGKKAVSLAHLPANHKHYRLEGEACLCETCGTHMAEVGSTIVREEPFFIPAHIETTRL</sequence>
<dbReference type="AlphaFoldDB" id="R2SDY0"/>
<feature type="domain" description="Transposase TnpC homeodomain" evidence="3">
    <location>
        <begin position="39"/>
        <end position="111"/>
    </location>
</feature>
<dbReference type="EMBL" id="AJAQ01000054">
    <property type="protein sequence ID" value="EOH86349.1"/>
    <property type="molecule type" value="Genomic_DNA"/>
</dbReference>
<keyword evidence="1" id="KW-0175">Coiled coil</keyword>
<dbReference type="Pfam" id="PF13007">
    <property type="entry name" value="LZ_Tnp_IS66"/>
    <property type="match status" value="1"/>
</dbReference>
<dbReference type="InterPro" id="IPR024463">
    <property type="entry name" value="Transposase_TnpC_homeodom"/>
</dbReference>
<reference evidence="4 5" key="1">
    <citation type="submission" date="2013-02" db="EMBL/GenBank/DDBJ databases">
        <title>The Genome Sequence of Enterococcus pallens BAA-351.</title>
        <authorList>
            <consortium name="The Broad Institute Genome Sequencing Platform"/>
            <consortium name="The Broad Institute Genome Sequencing Center for Infectious Disease"/>
            <person name="Earl A.M."/>
            <person name="Gilmore M.S."/>
            <person name="Lebreton F."/>
            <person name="Walker B."/>
            <person name="Young S.K."/>
            <person name="Zeng Q."/>
            <person name="Gargeya S."/>
            <person name="Fitzgerald M."/>
            <person name="Haas B."/>
            <person name="Abouelleil A."/>
            <person name="Alvarado L."/>
            <person name="Arachchi H.M."/>
            <person name="Berlin A.M."/>
            <person name="Chapman S.B."/>
            <person name="Dewar J."/>
            <person name="Goldberg J."/>
            <person name="Griggs A."/>
            <person name="Gujja S."/>
            <person name="Hansen M."/>
            <person name="Howarth C."/>
            <person name="Imamovic A."/>
            <person name="Larimer J."/>
            <person name="McCowan C."/>
            <person name="Murphy C."/>
            <person name="Neiman D."/>
            <person name="Pearson M."/>
            <person name="Priest M."/>
            <person name="Roberts A."/>
            <person name="Saif S."/>
            <person name="Shea T."/>
            <person name="Sisk P."/>
            <person name="Sykes S."/>
            <person name="Wortman J."/>
            <person name="Nusbaum C."/>
            <person name="Birren B."/>
        </authorList>
    </citation>
    <scope>NUCLEOTIDE SEQUENCE [LARGE SCALE GENOMIC DNA]</scope>
    <source>
        <strain evidence="4 5">ATCC BAA-351</strain>
    </source>
</reference>
<evidence type="ECO:0000256" key="2">
    <source>
        <dbReference type="SAM" id="MobiDB-lite"/>
    </source>
</evidence>
<gene>
    <name evidence="4" type="ORF">UAU_05271</name>
</gene>
<dbReference type="Proteomes" id="UP000013782">
    <property type="component" value="Unassembled WGS sequence"/>
</dbReference>
<protein>
    <recommendedName>
        <fullName evidence="3">Transposase TnpC homeodomain domain-containing protein</fullName>
    </recommendedName>
</protein>
<dbReference type="RefSeq" id="WP_010760190.1">
    <property type="nucleotide sequence ID" value="NZ_ASWD01000009.1"/>
</dbReference>